<dbReference type="EMBL" id="KU647626">
    <property type="protein sequence ID" value="AMM44260.1"/>
    <property type="molecule type" value="Genomic_DNA"/>
</dbReference>
<keyword evidence="2" id="KW-0808">Transferase</keyword>
<dbReference type="InterPro" id="IPR001296">
    <property type="entry name" value="Glyco_trans_1"/>
</dbReference>
<evidence type="ECO:0000313" key="3">
    <source>
        <dbReference type="Proteomes" id="UP000201386"/>
    </source>
</evidence>
<organism evidence="2 3">
    <name type="scientific">Arthrobacter phage KellEzio</name>
    <dbReference type="NCBI Taxonomy" id="1796995"/>
    <lineage>
        <taxon>Viruses</taxon>
        <taxon>Duplodnaviria</taxon>
        <taxon>Heunggongvirae</taxon>
        <taxon>Uroviricota</taxon>
        <taxon>Caudoviricetes</taxon>
        <taxon>Kelleziovirus</taxon>
        <taxon>Kelleziovirus kellezzio</taxon>
    </lineage>
</organism>
<protein>
    <submittedName>
        <fullName evidence="2">Glycosyltransferase</fullName>
    </submittedName>
</protein>
<dbReference type="GO" id="GO:0016757">
    <property type="term" value="F:glycosyltransferase activity"/>
    <property type="evidence" value="ECO:0007669"/>
    <property type="project" value="InterPro"/>
</dbReference>
<dbReference type="RefSeq" id="YP_009301347.1">
    <property type="nucleotide sequence ID" value="NC_031231.1"/>
</dbReference>
<reference evidence="2 3" key="1">
    <citation type="submission" date="2016-02" db="EMBL/GenBank/DDBJ databases">
        <authorList>
            <person name="Lynch K.C."/>
            <person name="Doan M."/>
            <person name="Paisley J.T."/>
            <person name="Allen K.G."/>
            <person name="Gaffney B.L."/>
            <person name="Rinehart C.A."/>
            <person name="King R.A."/>
            <person name="Staples A."/>
            <person name="Bowman C.A."/>
            <person name="Russell D.A."/>
            <person name="Pope W.H."/>
            <person name="Jacobs-Sera D."/>
            <person name="Hendrix R.W."/>
            <person name="Hatfull G.F."/>
        </authorList>
    </citation>
    <scope>NUCLEOTIDE SEQUENCE [LARGE SCALE GENOMIC DNA]</scope>
</reference>
<feature type="domain" description="Glycosyl transferase family 1" evidence="1">
    <location>
        <begin position="211"/>
        <end position="350"/>
    </location>
</feature>
<keyword evidence="3" id="KW-1185">Reference proteome</keyword>
<dbReference type="KEGG" id="vg:29124802"/>
<dbReference type="Pfam" id="PF00534">
    <property type="entry name" value="Glycos_transf_1"/>
    <property type="match status" value="1"/>
</dbReference>
<evidence type="ECO:0000313" key="2">
    <source>
        <dbReference type="EMBL" id="AMM44260.1"/>
    </source>
</evidence>
<accession>A0A140G6H5</accession>
<dbReference type="SUPFAM" id="SSF53756">
    <property type="entry name" value="UDP-Glycosyltransferase/glycogen phosphorylase"/>
    <property type="match status" value="1"/>
</dbReference>
<dbReference type="Proteomes" id="UP000201386">
    <property type="component" value="Segment"/>
</dbReference>
<name>A0A140G6H5_9CAUD</name>
<sequence>MRILLWPTYSYPGNVGADSLYLIGRNLIRATPVGEINWIMIVPNLKTVPVDDLDSRPDVQKVVVDFPSNYRMQEAAALPEIIWKYSGVDGPEPVDAVLSMSPARTVNLANAWAQKATRTSRQVIATWDLLVRDDGNGEFIATRPELAHQATGSLVSDVIYHESPVARKMTLDVARRFLSPSGVKHIMDVSIDIPQGIDVASVLKAGEGVQKRDKFTVYYGGRFSSSKRINEIAEIYDYFFKFGRDVSFVITTGSLDRTKKEQFEELMPHAELHVGLPQQEAWAIMQSCHASICLSNHELFGMAYWEQMAAGLGVIMQAQSWNKELLPPDYAHVAATPSEAAAMLRRMHDVYLKYPEDFEDTYGYSSAGATWVREHYDSNLTLQALVRDLHSRVMAIEEPAIKEFLDGKLKPLHEVLTEVLTDVDEITFEDLWKIVRKTAAVKHNFIGKRMRWGKSNAMLDGIRMARALGYKDCFIDGQAAIRKVGHGV</sequence>
<gene>
    <name evidence="2" type="primary">90</name>
    <name evidence="2" type="ORF">KELLEZIO_90</name>
</gene>
<proteinExistence type="predicted"/>
<dbReference type="Gene3D" id="3.40.50.2000">
    <property type="entry name" value="Glycogen Phosphorylase B"/>
    <property type="match status" value="2"/>
</dbReference>
<evidence type="ECO:0000259" key="1">
    <source>
        <dbReference type="Pfam" id="PF00534"/>
    </source>
</evidence>
<dbReference type="GeneID" id="29124802"/>